<comment type="caution">
    <text evidence="3">The sequence shown here is derived from an EMBL/GenBank/DDBJ whole genome shotgun (WGS) entry which is preliminary data.</text>
</comment>
<accession>A0A7J6FBS7</accession>
<evidence type="ECO:0000313" key="3">
    <source>
        <dbReference type="EMBL" id="KAF4368156.1"/>
    </source>
</evidence>
<dbReference type="InterPro" id="IPR036397">
    <property type="entry name" value="RNaseH_sf"/>
</dbReference>
<proteinExistence type="predicted"/>
<dbReference type="Pfam" id="PF13456">
    <property type="entry name" value="RVT_3"/>
    <property type="match status" value="1"/>
</dbReference>
<feature type="compositionally biased region" description="Low complexity" evidence="1">
    <location>
        <begin position="316"/>
        <end position="325"/>
    </location>
</feature>
<dbReference type="PANTHER" id="PTHR47723:SF19">
    <property type="entry name" value="POLYNUCLEOTIDYL TRANSFERASE, RIBONUCLEASE H-LIKE SUPERFAMILY PROTEIN"/>
    <property type="match status" value="1"/>
</dbReference>
<reference evidence="3 4" key="1">
    <citation type="journal article" date="2020" name="bioRxiv">
        <title>Sequence and annotation of 42 cannabis genomes reveals extensive copy number variation in cannabinoid synthesis and pathogen resistance genes.</title>
        <authorList>
            <person name="Mckernan K.J."/>
            <person name="Helbert Y."/>
            <person name="Kane L.T."/>
            <person name="Ebling H."/>
            <person name="Zhang L."/>
            <person name="Liu B."/>
            <person name="Eaton Z."/>
            <person name="Mclaughlin S."/>
            <person name="Kingan S."/>
            <person name="Baybayan P."/>
            <person name="Concepcion G."/>
            <person name="Jordan M."/>
            <person name="Riva A."/>
            <person name="Barbazuk W."/>
            <person name="Harkins T."/>
        </authorList>
    </citation>
    <scope>NUCLEOTIDE SEQUENCE [LARGE SCALE GENOMIC DNA]</scope>
    <source>
        <strain evidence="4">cv. Jamaican Lion 4</strain>
        <tissue evidence="3">Leaf</tissue>
    </source>
</reference>
<dbReference type="SUPFAM" id="SSF53098">
    <property type="entry name" value="Ribonuclease H-like"/>
    <property type="match status" value="1"/>
</dbReference>
<feature type="region of interest" description="Disordered" evidence="1">
    <location>
        <begin position="273"/>
        <end position="325"/>
    </location>
</feature>
<evidence type="ECO:0000256" key="1">
    <source>
        <dbReference type="SAM" id="MobiDB-lite"/>
    </source>
</evidence>
<dbReference type="AlphaFoldDB" id="A0A7J6FBS7"/>
<protein>
    <recommendedName>
        <fullName evidence="2">RNase H type-1 domain-containing protein</fullName>
    </recommendedName>
</protein>
<gene>
    <name evidence="3" type="ORF">F8388_022789</name>
</gene>
<dbReference type="GO" id="GO:0003676">
    <property type="term" value="F:nucleic acid binding"/>
    <property type="evidence" value="ECO:0007669"/>
    <property type="project" value="InterPro"/>
</dbReference>
<dbReference type="InterPro" id="IPR044730">
    <property type="entry name" value="RNase_H-like_dom_plant"/>
</dbReference>
<name>A0A7J6FBS7_CANSA</name>
<dbReference type="InterPro" id="IPR053151">
    <property type="entry name" value="RNase_H-like"/>
</dbReference>
<evidence type="ECO:0000259" key="2">
    <source>
        <dbReference type="Pfam" id="PF13456"/>
    </source>
</evidence>
<dbReference type="Proteomes" id="UP000525078">
    <property type="component" value="Unassembled WGS sequence"/>
</dbReference>
<dbReference type="Gene3D" id="3.30.420.10">
    <property type="entry name" value="Ribonuclease H-like superfamily/Ribonuclease H"/>
    <property type="match status" value="1"/>
</dbReference>
<dbReference type="PANTHER" id="PTHR47723">
    <property type="entry name" value="OS05G0353850 PROTEIN"/>
    <property type="match status" value="1"/>
</dbReference>
<dbReference type="InterPro" id="IPR002156">
    <property type="entry name" value="RNaseH_domain"/>
</dbReference>
<sequence length="325" mass="37109">MQIQDVLMLKQYKDITSVCWCRKTQLMIILPFGCRLRRIFGNNISCVICGEADDSAQYLFWRCPLAKAVWFASRWSIRSENLHFDSPRTMVEWLLTPNFLSGADAGDIGEFNIFDICLIDELWTARNRAFHDHKAASCLLTAWDTQANSVVLQHVHREIYFGKLVLFVDATFKDLRATAGIIVFESEGSVLEAMAVNFDANQPLEAESWALFHAIRWCQTRSWRQVVIVSDCQLLVQGLQAGRAPDWRLTGVFWSMLELLDELPEVEPLVHTRPHEHERASHPIPNPPHQPPASSNRPHPRHGGRRPRDGIDDDLGSSSSLLQDR</sequence>
<dbReference type="CDD" id="cd06222">
    <property type="entry name" value="RNase_H_like"/>
    <property type="match status" value="1"/>
</dbReference>
<dbReference type="EMBL" id="JAATIP010000136">
    <property type="protein sequence ID" value="KAF4368156.1"/>
    <property type="molecule type" value="Genomic_DNA"/>
</dbReference>
<dbReference type="InterPro" id="IPR012337">
    <property type="entry name" value="RNaseH-like_sf"/>
</dbReference>
<feature type="domain" description="RNase H type-1" evidence="2">
    <location>
        <begin position="168"/>
        <end position="266"/>
    </location>
</feature>
<dbReference type="GO" id="GO:0004523">
    <property type="term" value="F:RNA-DNA hybrid ribonuclease activity"/>
    <property type="evidence" value="ECO:0007669"/>
    <property type="project" value="InterPro"/>
</dbReference>
<evidence type="ECO:0000313" key="4">
    <source>
        <dbReference type="Proteomes" id="UP000525078"/>
    </source>
</evidence>
<organism evidence="3 4">
    <name type="scientific">Cannabis sativa</name>
    <name type="common">Hemp</name>
    <name type="synonym">Marijuana</name>
    <dbReference type="NCBI Taxonomy" id="3483"/>
    <lineage>
        <taxon>Eukaryota</taxon>
        <taxon>Viridiplantae</taxon>
        <taxon>Streptophyta</taxon>
        <taxon>Embryophyta</taxon>
        <taxon>Tracheophyta</taxon>
        <taxon>Spermatophyta</taxon>
        <taxon>Magnoliopsida</taxon>
        <taxon>eudicotyledons</taxon>
        <taxon>Gunneridae</taxon>
        <taxon>Pentapetalae</taxon>
        <taxon>rosids</taxon>
        <taxon>fabids</taxon>
        <taxon>Rosales</taxon>
        <taxon>Cannabaceae</taxon>
        <taxon>Cannabis</taxon>
    </lineage>
</organism>